<feature type="transmembrane region" description="Helical" evidence="1">
    <location>
        <begin position="7"/>
        <end position="29"/>
    </location>
</feature>
<protein>
    <submittedName>
        <fullName evidence="2">Uncharacterized protein</fullName>
    </submittedName>
</protein>
<reference evidence="2" key="2">
    <citation type="journal article" date="2015" name="Data Brief">
        <title>Shoot transcriptome of the giant reed, Arundo donax.</title>
        <authorList>
            <person name="Barrero R.A."/>
            <person name="Guerrero F.D."/>
            <person name="Moolhuijzen P."/>
            <person name="Goolsby J.A."/>
            <person name="Tidwell J."/>
            <person name="Bellgard S.E."/>
            <person name="Bellgard M.I."/>
        </authorList>
    </citation>
    <scope>NUCLEOTIDE SEQUENCE</scope>
    <source>
        <tissue evidence="2">Shoot tissue taken approximately 20 cm above the soil surface</tissue>
    </source>
</reference>
<keyword evidence="1" id="KW-1133">Transmembrane helix</keyword>
<sequence length="59" mass="6613">MLSTEPFLVFSCLNFILPQTLLSISLLSWDLNVDVFSFPLCSLHAHVVDFLLPSTLLTC</sequence>
<evidence type="ECO:0000313" key="2">
    <source>
        <dbReference type="EMBL" id="JAD16368.1"/>
    </source>
</evidence>
<organism evidence="2">
    <name type="scientific">Arundo donax</name>
    <name type="common">Giant reed</name>
    <name type="synonym">Donax arundinaceus</name>
    <dbReference type="NCBI Taxonomy" id="35708"/>
    <lineage>
        <taxon>Eukaryota</taxon>
        <taxon>Viridiplantae</taxon>
        <taxon>Streptophyta</taxon>
        <taxon>Embryophyta</taxon>
        <taxon>Tracheophyta</taxon>
        <taxon>Spermatophyta</taxon>
        <taxon>Magnoliopsida</taxon>
        <taxon>Liliopsida</taxon>
        <taxon>Poales</taxon>
        <taxon>Poaceae</taxon>
        <taxon>PACMAD clade</taxon>
        <taxon>Arundinoideae</taxon>
        <taxon>Arundineae</taxon>
        <taxon>Arundo</taxon>
    </lineage>
</organism>
<name>A0A0A8XUD2_ARUDO</name>
<keyword evidence="1" id="KW-0472">Membrane</keyword>
<dbReference type="AlphaFoldDB" id="A0A0A8XUD2"/>
<dbReference type="EMBL" id="GBRH01281527">
    <property type="protein sequence ID" value="JAD16368.1"/>
    <property type="molecule type" value="Transcribed_RNA"/>
</dbReference>
<evidence type="ECO:0000256" key="1">
    <source>
        <dbReference type="SAM" id="Phobius"/>
    </source>
</evidence>
<proteinExistence type="predicted"/>
<accession>A0A0A8XUD2</accession>
<reference evidence="2" key="1">
    <citation type="submission" date="2014-09" db="EMBL/GenBank/DDBJ databases">
        <authorList>
            <person name="Magalhaes I.L.F."/>
            <person name="Oliveira U."/>
            <person name="Santos F.R."/>
            <person name="Vidigal T.H.D.A."/>
            <person name="Brescovit A.D."/>
            <person name="Santos A.J."/>
        </authorList>
    </citation>
    <scope>NUCLEOTIDE SEQUENCE</scope>
    <source>
        <tissue evidence="2">Shoot tissue taken approximately 20 cm above the soil surface</tissue>
    </source>
</reference>
<keyword evidence="1" id="KW-0812">Transmembrane</keyword>